<dbReference type="AlphaFoldDB" id="A0A1M6Q0R4"/>
<evidence type="ECO:0000256" key="4">
    <source>
        <dbReference type="ARBA" id="ARBA00022679"/>
    </source>
</evidence>
<dbReference type="GO" id="GO:0009247">
    <property type="term" value="P:glycolipid biosynthetic process"/>
    <property type="evidence" value="ECO:0007669"/>
    <property type="project" value="UniProtKB-ARBA"/>
</dbReference>
<organism evidence="8 9">
    <name type="scientific">Fibrobacter intestinalis</name>
    <dbReference type="NCBI Taxonomy" id="28122"/>
    <lineage>
        <taxon>Bacteria</taxon>
        <taxon>Pseudomonadati</taxon>
        <taxon>Fibrobacterota</taxon>
        <taxon>Fibrobacteria</taxon>
        <taxon>Fibrobacterales</taxon>
        <taxon>Fibrobacteraceae</taxon>
        <taxon>Fibrobacter</taxon>
    </lineage>
</organism>
<dbReference type="InterPro" id="IPR004960">
    <property type="entry name" value="LipA_acyltrans"/>
</dbReference>
<evidence type="ECO:0000256" key="2">
    <source>
        <dbReference type="ARBA" id="ARBA00022475"/>
    </source>
</evidence>
<keyword evidence="3" id="KW-0997">Cell inner membrane</keyword>
<proteinExistence type="predicted"/>
<evidence type="ECO:0000313" key="8">
    <source>
        <dbReference type="EMBL" id="SHK13741.1"/>
    </source>
</evidence>
<keyword evidence="7" id="KW-1133">Transmembrane helix</keyword>
<evidence type="ECO:0000256" key="5">
    <source>
        <dbReference type="ARBA" id="ARBA00023136"/>
    </source>
</evidence>
<reference evidence="9" key="1">
    <citation type="submission" date="2016-11" db="EMBL/GenBank/DDBJ databases">
        <authorList>
            <person name="Varghese N."/>
            <person name="Submissions S."/>
        </authorList>
    </citation>
    <scope>NUCLEOTIDE SEQUENCE [LARGE SCALE GENOMIC DNA]</scope>
    <source>
        <strain evidence="9">UWOS</strain>
    </source>
</reference>
<evidence type="ECO:0000256" key="7">
    <source>
        <dbReference type="SAM" id="Phobius"/>
    </source>
</evidence>
<evidence type="ECO:0000313" key="9">
    <source>
        <dbReference type="Proteomes" id="UP000184275"/>
    </source>
</evidence>
<keyword evidence="6 8" id="KW-0012">Acyltransferase</keyword>
<gene>
    <name evidence="8" type="ORF">SAMN05720469_101203</name>
</gene>
<feature type="transmembrane region" description="Helical" evidence="7">
    <location>
        <begin position="21"/>
        <end position="47"/>
    </location>
</feature>
<dbReference type="GO" id="GO:0016746">
    <property type="term" value="F:acyltransferase activity"/>
    <property type="evidence" value="ECO:0007669"/>
    <property type="project" value="UniProtKB-KW"/>
</dbReference>
<keyword evidence="9" id="KW-1185">Reference proteome</keyword>
<comment type="subcellular location">
    <subcellularLocation>
        <location evidence="1">Cell inner membrane</location>
    </subcellularLocation>
</comment>
<dbReference type="Pfam" id="PF03279">
    <property type="entry name" value="Lip_A_acyltrans"/>
    <property type="match status" value="1"/>
</dbReference>
<dbReference type="PANTHER" id="PTHR30606:SF9">
    <property type="entry name" value="LIPID A BIOSYNTHESIS LAUROYLTRANSFERASE"/>
    <property type="match status" value="1"/>
</dbReference>
<evidence type="ECO:0000256" key="3">
    <source>
        <dbReference type="ARBA" id="ARBA00022519"/>
    </source>
</evidence>
<keyword evidence="5 7" id="KW-0472">Membrane</keyword>
<keyword evidence="7" id="KW-0812">Transmembrane</keyword>
<dbReference type="PANTHER" id="PTHR30606">
    <property type="entry name" value="LIPID A BIOSYNTHESIS LAUROYL ACYLTRANSFERASE"/>
    <property type="match status" value="1"/>
</dbReference>
<dbReference type="GO" id="GO:0005886">
    <property type="term" value="C:plasma membrane"/>
    <property type="evidence" value="ECO:0007669"/>
    <property type="project" value="UniProtKB-SubCell"/>
</dbReference>
<dbReference type="CDD" id="cd07984">
    <property type="entry name" value="LPLAT_LABLAT-like"/>
    <property type="match status" value="1"/>
</dbReference>
<name>A0A1M6Q0R4_9BACT</name>
<protein>
    <submittedName>
        <fullName evidence="8">Predicted acyltransferase, LPLAT superfamily</fullName>
    </submittedName>
</protein>
<dbReference type="RefSeq" id="WP_073301876.1">
    <property type="nucleotide sequence ID" value="NZ_FRAW01000001.1"/>
</dbReference>
<evidence type="ECO:0000256" key="6">
    <source>
        <dbReference type="ARBA" id="ARBA00023315"/>
    </source>
</evidence>
<dbReference type="EMBL" id="FRAW01000001">
    <property type="protein sequence ID" value="SHK13741.1"/>
    <property type="molecule type" value="Genomic_DNA"/>
</dbReference>
<evidence type="ECO:0000256" key="1">
    <source>
        <dbReference type="ARBA" id="ARBA00004533"/>
    </source>
</evidence>
<dbReference type="Proteomes" id="UP000184275">
    <property type="component" value="Unassembled WGS sequence"/>
</dbReference>
<keyword evidence="2" id="KW-1003">Cell membrane</keyword>
<accession>A0A1M6Q0R4</accession>
<sequence length="320" mass="36917">MANEHWFQIKETENAEWKFQFMLWAAIHLPLKWIECFAAVVVFFFYLGASPVRKRSRLYLDHVFAMRNQKVPHFAVYRHILAFALSMVEKIRGWAGKINLSELETQNDDIDKLIESLDSGEGAFVLCSHLGNIEAIRSLTGFRKEHTHRIFQVFPVVDFSGTRKFNTILHKLNPSLMKNAFDANTIGPDSVIAMHEKIASGNLIAIAGDRTSSHFEKRQISLPFLGENAAFPEGAFTLACVLKAPVYFIFAFRKKDLDITSPYEFHVIHSSVTWTGKRSEQKKKIAELAAEFTSHLERFCLQHPYQWYNFYNFWSKGELS</sequence>
<keyword evidence="4 8" id="KW-0808">Transferase</keyword>